<keyword evidence="2" id="KW-0812">Transmembrane</keyword>
<keyword evidence="4" id="KW-1185">Reference proteome</keyword>
<dbReference type="GO" id="GO:0038038">
    <property type="term" value="C:G protein-coupled receptor homodimeric complex"/>
    <property type="evidence" value="ECO:0007669"/>
    <property type="project" value="TreeGrafter"/>
</dbReference>
<dbReference type="Proteomes" id="UP000192596">
    <property type="component" value="Unassembled WGS sequence"/>
</dbReference>
<dbReference type="CDD" id="cd14939">
    <property type="entry name" value="7tmD_STE2"/>
    <property type="match status" value="1"/>
</dbReference>
<feature type="region of interest" description="Disordered" evidence="1">
    <location>
        <begin position="357"/>
        <end position="397"/>
    </location>
</feature>
<gene>
    <name evidence="3" type="ORF">B0A48_08599</name>
</gene>
<feature type="transmembrane region" description="Helical" evidence="2">
    <location>
        <begin position="51"/>
        <end position="75"/>
    </location>
</feature>
<dbReference type="PRINTS" id="PR00250">
    <property type="entry name" value="GPCRSTE2"/>
</dbReference>
<name>A0A1V8T6C6_9PEZI</name>
<proteinExistence type="predicted"/>
<dbReference type="FunCoup" id="A0A1V8T6C6">
    <property type="interactions" value="122"/>
</dbReference>
<dbReference type="EMBL" id="NAJO01000016">
    <property type="protein sequence ID" value="OQO06811.1"/>
    <property type="molecule type" value="Genomic_DNA"/>
</dbReference>
<organism evidence="3 4">
    <name type="scientific">Cryoendolithus antarcticus</name>
    <dbReference type="NCBI Taxonomy" id="1507870"/>
    <lineage>
        <taxon>Eukaryota</taxon>
        <taxon>Fungi</taxon>
        <taxon>Dikarya</taxon>
        <taxon>Ascomycota</taxon>
        <taxon>Pezizomycotina</taxon>
        <taxon>Dothideomycetes</taxon>
        <taxon>Dothideomycetidae</taxon>
        <taxon>Cladosporiales</taxon>
        <taxon>Cladosporiaceae</taxon>
        <taxon>Cryoendolithus</taxon>
    </lineage>
</organism>
<evidence type="ECO:0000256" key="1">
    <source>
        <dbReference type="SAM" id="MobiDB-lite"/>
    </source>
</evidence>
<comment type="caution">
    <text evidence="3">The sequence shown here is derived from an EMBL/GenBank/DDBJ whole genome shotgun (WGS) entry which is preliminary data.</text>
</comment>
<keyword evidence="2" id="KW-0472">Membrane</keyword>
<dbReference type="OrthoDB" id="5402633at2759"/>
<dbReference type="STRING" id="1507870.A0A1V8T6C6"/>
<dbReference type="Gene3D" id="1.10.287.920">
    <property type="entry name" value="Pheromone alpha factor receptor"/>
    <property type="match status" value="1"/>
</dbReference>
<feature type="transmembrane region" description="Helical" evidence="2">
    <location>
        <begin position="224"/>
        <end position="244"/>
    </location>
</feature>
<dbReference type="AlphaFoldDB" id="A0A1V8T6C6"/>
<feature type="transmembrane region" description="Helical" evidence="2">
    <location>
        <begin position="132"/>
        <end position="155"/>
    </location>
</feature>
<dbReference type="PANTHER" id="PTHR28009">
    <property type="entry name" value="PHEROMONE ALPHA FACTOR RECEPTOR"/>
    <property type="match status" value="1"/>
</dbReference>
<evidence type="ECO:0000313" key="4">
    <source>
        <dbReference type="Proteomes" id="UP000192596"/>
    </source>
</evidence>
<evidence type="ECO:0000256" key="2">
    <source>
        <dbReference type="SAM" id="Phobius"/>
    </source>
</evidence>
<keyword evidence="2" id="KW-1133">Transmembrane helix</keyword>
<dbReference type="InterPro" id="IPR027458">
    <property type="entry name" value="STE2_TM1-TM2_sf"/>
</dbReference>
<dbReference type="InterPro" id="IPR000366">
    <property type="entry name" value="GPCR_STE2"/>
</dbReference>
<protein>
    <submittedName>
        <fullName evidence="3">Uncharacterized protein</fullName>
    </submittedName>
</protein>
<accession>A0A1V8T6C6</accession>
<dbReference type="GO" id="GO:0000750">
    <property type="term" value="P:pheromone-dependent signal transduction involved in conjugation with cellular fusion"/>
    <property type="evidence" value="ECO:0007669"/>
    <property type="project" value="TreeGrafter"/>
</dbReference>
<dbReference type="PANTHER" id="PTHR28009:SF1">
    <property type="entry name" value="PHEROMONE ALPHA FACTOR RECEPTOR"/>
    <property type="match status" value="1"/>
</dbReference>
<dbReference type="Pfam" id="PF02116">
    <property type="entry name" value="STE2"/>
    <property type="match status" value="1"/>
</dbReference>
<feature type="compositionally biased region" description="Polar residues" evidence="1">
    <location>
        <begin position="357"/>
        <end position="367"/>
    </location>
</feature>
<feature type="transmembrane region" description="Helical" evidence="2">
    <location>
        <begin position="256"/>
        <end position="280"/>
    </location>
</feature>
<dbReference type="InParanoid" id="A0A1V8T6C6"/>
<reference evidence="4" key="1">
    <citation type="submission" date="2017-03" db="EMBL/GenBank/DDBJ databases">
        <title>Genomes of endolithic fungi from Antarctica.</title>
        <authorList>
            <person name="Coleine C."/>
            <person name="Masonjones S."/>
            <person name="Stajich J.E."/>
        </authorList>
    </citation>
    <scope>NUCLEOTIDE SEQUENCE [LARGE SCALE GENOMIC DNA]</scope>
    <source>
        <strain evidence="4">CCFEE 5527</strain>
    </source>
</reference>
<evidence type="ECO:0000313" key="3">
    <source>
        <dbReference type="EMBL" id="OQO06811.1"/>
    </source>
</evidence>
<dbReference type="GO" id="GO:0004932">
    <property type="term" value="F:mating-type factor pheromone receptor activity"/>
    <property type="evidence" value="ECO:0007669"/>
    <property type="project" value="InterPro"/>
</dbReference>
<sequence>MAPFPNMALHATAASPPPGFDVNNQTFNLVDADGVTLWPTSTDDINTVKNLAVQTAIIFATQLGASAMLLCVLLVMTASNKRRSSAFIFNVLALVCNVIRCTIQCVEMVGPFMDFVLVVMQIYDVAGIHEAVAQSVTCSVMTTLVFIFLQAALIFQVKVVVMTAGRIQRVAILSFCCVISLLAIAFRLNLLVINCKNTTNSRALSPEAVDAQNWAQSVSNICQIVAICTFSLIFVAKLGFAIGARRHMGLKQFGAMQIIFIMGCQTLFVPVIFAILDYYAMRGAQLGSFVETLVAIFLPLSSMWASTDVKSRRVAVPAINPAHRAIPVGHSAYTTNDGYSSKRKLVDDDTVDTLVASSQTPTSSYHNSPVKLEARGEPKVSVTAGHRESYMSDTDDLEMQKIGQNVRVDRSYTVRSDPQAGVGRAR</sequence>
<feature type="transmembrane region" description="Helical" evidence="2">
    <location>
        <begin position="167"/>
        <end position="186"/>
    </location>
</feature>